<keyword evidence="12" id="KW-0966">Cell projection</keyword>
<evidence type="ECO:0000256" key="15">
    <source>
        <dbReference type="ARBA" id="ARBA00034104"/>
    </source>
</evidence>
<dbReference type="GeneTree" id="ENSGT00940000158852"/>
<dbReference type="InterPro" id="IPR001320">
    <property type="entry name" value="Iontro_rcpt_C"/>
</dbReference>
<dbReference type="Ensembl" id="ENSLCAT00010000200.1">
    <property type="protein sequence ID" value="ENSLCAP00010000182.1"/>
    <property type="gene ID" value="ENSLCAG00010000122.1"/>
</dbReference>
<dbReference type="AlphaFoldDB" id="A0A4W6BM87"/>
<evidence type="ECO:0000256" key="2">
    <source>
        <dbReference type="ARBA" id="ARBA00022475"/>
    </source>
</evidence>
<dbReference type="InterPro" id="IPR001508">
    <property type="entry name" value="Iono_Glu_rcpt_met"/>
</dbReference>
<dbReference type="Gene3D" id="1.10.287.70">
    <property type="match status" value="1"/>
</dbReference>
<feature type="site" description="Crucial to convey clamshell closure to channel opening" evidence="18">
    <location>
        <position position="611"/>
    </location>
</feature>
<keyword evidence="5 19" id="KW-1133">Transmembrane helix</keyword>
<keyword evidence="4" id="KW-0732">Signal</keyword>
<dbReference type="InterPro" id="IPR001828">
    <property type="entry name" value="ANF_lig-bd_rcpt"/>
</dbReference>
<sequence>AAILDDQSVCGRGERLALSLARENINSVMEGPARARVEVDIYELQKDSQYDTTDTMCQILPKGVVSVIGPASSPASGSTVSHICGEKEIPHVKIGPEETPRLPYLRFASVTLYPSNEDLSLAIGAILRSFSYPSASLVCAKAECLLRLEELVRRFLISRETLSIRMLDDNLDPTPLLKEIRDDKVATIIIDANASVSYLILKKASELGMTSAFYKYILTTMDFPLLRLDDIVDEQSNIVGFSMFNTTHPFYLEFIRSLNLSWLEGCDLTYPGPALSSALMFDAVHVVVGAVRELNRSQEIGVKPLSCTSPQIWQHGTSLMNYLRMVEYDGLTGRVEFNSKGQRTNYTLRILEKHRGGHKEVRSHLLSCSINHLYSFCVPHVQENPYVMRKDNYQDFQGNDQYEGFCVDMLRELADILKFSFKIKLVDDGLYGAPEPNGSWTGMVGELINRKADLAVAGFTITSEREKVIDFSKPFMTLGISILYRVQLGRKPGYFSFLDPFSPAVWLFMLLAYLAVSCVLFLAARLSPYEWYNPHPCLRERRDMLENQYTLGNSLWFPVGGFMQQGSEIMPRALSTRCVSGVWWAFTLIIISSYTANLAAFLTVQRMEVPIESPDDLADQTNIEYGTIHGGSTMTFFMNSRYQTYQRMWNYMNSKQPSVFVKSTEEGIARVLNSKYAFLMESTMNEYHRGLNCNLTQIGGLLDTKGYGIGMPLGNSHLSFFKQNIH</sequence>
<evidence type="ECO:0000256" key="13">
    <source>
        <dbReference type="ARBA" id="ARBA00023286"/>
    </source>
</evidence>
<evidence type="ECO:0000256" key="12">
    <source>
        <dbReference type="ARBA" id="ARBA00023273"/>
    </source>
</evidence>
<keyword evidence="3 19" id="KW-0812">Transmembrane</keyword>
<organism evidence="22 23">
    <name type="scientific">Lates calcarifer</name>
    <name type="common">Barramundi</name>
    <name type="synonym">Holocentrus calcarifer</name>
    <dbReference type="NCBI Taxonomy" id="8187"/>
    <lineage>
        <taxon>Eukaryota</taxon>
        <taxon>Metazoa</taxon>
        <taxon>Chordata</taxon>
        <taxon>Craniata</taxon>
        <taxon>Vertebrata</taxon>
        <taxon>Euteleostomi</taxon>
        <taxon>Actinopterygii</taxon>
        <taxon>Neopterygii</taxon>
        <taxon>Teleostei</taxon>
        <taxon>Neoteleostei</taxon>
        <taxon>Acanthomorphata</taxon>
        <taxon>Carangaria</taxon>
        <taxon>Carangaria incertae sedis</taxon>
        <taxon>Centropomidae</taxon>
        <taxon>Lates</taxon>
    </lineage>
</organism>
<evidence type="ECO:0000256" key="6">
    <source>
        <dbReference type="ARBA" id="ARBA00023018"/>
    </source>
</evidence>
<evidence type="ECO:0000259" key="21">
    <source>
        <dbReference type="SMART" id="SM00918"/>
    </source>
</evidence>
<dbReference type="Gene3D" id="3.40.50.2300">
    <property type="match status" value="2"/>
</dbReference>
<keyword evidence="8 19" id="KW-0472">Membrane</keyword>
<feature type="domain" description="Ionotropic glutamate receptor C-terminal" evidence="20">
    <location>
        <begin position="375"/>
        <end position="722"/>
    </location>
</feature>
<keyword evidence="13 19" id="KW-1071">Ligand-gated ion channel</keyword>
<comment type="subcellular location">
    <subcellularLocation>
        <location evidence="15 19">Postsynaptic cell membrane</location>
        <topology evidence="15 19">Multi-pass membrane protein</topology>
    </subcellularLocation>
    <subcellularLocation>
        <location evidence="16">Presynaptic cell membrane</location>
        <topology evidence="16">Multi-pass membrane protein</topology>
    </subcellularLocation>
</comment>
<keyword evidence="1 19" id="KW-0813">Transport</keyword>
<dbReference type="FunFam" id="3.40.190.10:FF:000072">
    <property type="entry name" value="glutamate receptor ionotropic, kainate 4"/>
    <property type="match status" value="1"/>
</dbReference>
<evidence type="ECO:0000256" key="17">
    <source>
        <dbReference type="PIRSR" id="PIRSR601508-1"/>
    </source>
</evidence>
<proteinExistence type="inferred from homology"/>
<dbReference type="SUPFAM" id="SSF53822">
    <property type="entry name" value="Periplasmic binding protein-like I"/>
    <property type="match status" value="1"/>
</dbReference>
<keyword evidence="10" id="KW-0325">Glycoprotein</keyword>
<dbReference type="SUPFAM" id="SSF53850">
    <property type="entry name" value="Periplasmic binding protein-like II"/>
    <property type="match status" value="1"/>
</dbReference>
<feature type="transmembrane region" description="Helical" evidence="19">
    <location>
        <begin position="583"/>
        <end position="604"/>
    </location>
</feature>
<dbReference type="Pfam" id="PF10613">
    <property type="entry name" value="Lig_chan-Glu_bd"/>
    <property type="match status" value="1"/>
</dbReference>
<evidence type="ECO:0000256" key="14">
    <source>
        <dbReference type="ARBA" id="ARBA00023303"/>
    </source>
</evidence>
<feature type="binding site" evidence="17">
    <location>
        <position position="681"/>
    </location>
    <ligand>
        <name>L-glutamate</name>
        <dbReference type="ChEBI" id="CHEBI:29985"/>
    </ligand>
</feature>
<dbReference type="SMART" id="SM00918">
    <property type="entry name" value="Lig_chan-Glu_bd"/>
    <property type="match status" value="1"/>
</dbReference>
<name>A0A4W6BM87_LATCA</name>
<evidence type="ECO:0000256" key="11">
    <source>
        <dbReference type="ARBA" id="ARBA00023257"/>
    </source>
</evidence>
<dbReference type="Pfam" id="PF01094">
    <property type="entry name" value="ANF_receptor"/>
    <property type="match status" value="1"/>
</dbReference>
<dbReference type="FunFam" id="3.40.190.10:FF:000060">
    <property type="entry name" value="Glutamate receptor ionotropic, kainate 1"/>
    <property type="match status" value="1"/>
</dbReference>
<feature type="domain" description="Ionotropic glutamate receptor L-glutamate and glycine-binding" evidence="21">
    <location>
        <begin position="385"/>
        <end position="449"/>
    </location>
</feature>
<dbReference type="PANTHER" id="PTHR18966">
    <property type="entry name" value="IONOTROPIC GLUTAMATE RECEPTOR"/>
    <property type="match status" value="1"/>
</dbReference>
<dbReference type="GO" id="GO:0045211">
    <property type="term" value="C:postsynaptic membrane"/>
    <property type="evidence" value="ECO:0007669"/>
    <property type="project" value="UniProtKB-SubCell"/>
</dbReference>
<dbReference type="SMART" id="SM00079">
    <property type="entry name" value="PBPe"/>
    <property type="match status" value="1"/>
</dbReference>
<keyword evidence="7 19" id="KW-0406">Ion transport</keyword>
<evidence type="ECO:0000256" key="18">
    <source>
        <dbReference type="PIRSR" id="PIRSR601508-2"/>
    </source>
</evidence>
<dbReference type="Pfam" id="PF00060">
    <property type="entry name" value="Lig_chan"/>
    <property type="match status" value="1"/>
</dbReference>
<evidence type="ECO:0000256" key="3">
    <source>
        <dbReference type="ARBA" id="ARBA00022692"/>
    </source>
</evidence>
<dbReference type="Gene3D" id="3.40.190.10">
    <property type="entry name" value="Periplasmic binding protein-like II"/>
    <property type="match status" value="1"/>
</dbReference>
<dbReference type="InterPro" id="IPR015683">
    <property type="entry name" value="Ionotropic_Glu_rcpt"/>
</dbReference>
<keyword evidence="6 19" id="KW-0770">Synapse</keyword>
<evidence type="ECO:0000256" key="8">
    <source>
        <dbReference type="ARBA" id="ARBA00023136"/>
    </source>
</evidence>
<feature type="transmembrane region" description="Helical" evidence="19">
    <location>
        <begin position="504"/>
        <end position="524"/>
    </location>
</feature>
<dbReference type="CDD" id="cd06394">
    <property type="entry name" value="PBP1_iGluR_Kainate_KA1_2"/>
    <property type="match status" value="1"/>
</dbReference>
<evidence type="ECO:0000256" key="4">
    <source>
        <dbReference type="ARBA" id="ARBA00022729"/>
    </source>
</evidence>
<keyword evidence="23" id="KW-1185">Reference proteome</keyword>
<evidence type="ECO:0000256" key="19">
    <source>
        <dbReference type="RuleBase" id="RU367118"/>
    </source>
</evidence>
<keyword evidence="2 19" id="KW-1003">Cell membrane</keyword>
<evidence type="ECO:0000313" key="23">
    <source>
        <dbReference type="Proteomes" id="UP000314980"/>
    </source>
</evidence>
<feature type="binding site" evidence="17">
    <location>
        <position position="460"/>
    </location>
    <ligand>
        <name>L-glutamate</name>
        <dbReference type="ChEBI" id="CHEBI:29985"/>
    </ligand>
</feature>
<dbReference type="GO" id="GO:0015276">
    <property type="term" value="F:ligand-gated monoatomic ion channel activity"/>
    <property type="evidence" value="ECO:0007669"/>
    <property type="project" value="InterPro"/>
</dbReference>
<reference evidence="22" key="2">
    <citation type="submission" date="2025-08" db="UniProtKB">
        <authorList>
            <consortium name="Ensembl"/>
        </authorList>
    </citation>
    <scope>IDENTIFICATION</scope>
</reference>
<reference evidence="23" key="1">
    <citation type="submission" date="2015-09" db="EMBL/GenBank/DDBJ databases">
        <authorList>
            <person name="Sai Rama Sridatta P."/>
        </authorList>
    </citation>
    <scope>NUCLEOTIDE SEQUENCE [LARGE SCALE GENOMIC DNA]</scope>
</reference>
<evidence type="ECO:0000259" key="20">
    <source>
        <dbReference type="SMART" id="SM00079"/>
    </source>
</evidence>
<feature type="binding site" evidence="17">
    <location>
        <position position="633"/>
    </location>
    <ligand>
        <name>L-glutamate</name>
        <dbReference type="ChEBI" id="CHEBI:29985"/>
    </ligand>
</feature>
<evidence type="ECO:0000313" key="22">
    <source>
        <dbReference type="Ensembl" id="ENSLCAP00010000182.1"/>
    </source>
</evidence>
<evidence type="ECO:0000256" key="5">
    <source>
        <dbReference type="ARBA" id="ARBA00022989"/>
    </source>
</evidence>
<feature type="binding site" evidence="17">
    <location>
        <position position="465"/>
    </location>
    <ligand>
        <name>L-glutamate</name>
        <dbReference type="ChEBI" id="CHEBI:29985"/>
    </ligand>
</feature>
<comment type="function">
    <text evidence="19">Receptor for glutamate that functions as a ligand-gated ion channel in the central nervous system and plays an important role in excitatory synaptic transmission. L-glutamate acts as an excitatory neurotransmitter at many synapses in the central nervous system.</text>
</comment>
<evidence type="ECO:0000256" key="1">
    <source>
        <dbReference type="ARBA" id="ARBA00022448"/>
    </source>
</evidence>
<feature type="binding site" evidence="17">
    <location>
        <position position="632"/>
    </location>
    <ligand>
        <name>L-glutamate</name>
        <dbReference type="ChEBI" id="CHEBI:29985"/>
    </ligand>
</feature>
<dbReference type="GO" id="GO:0038023">
    <property type="term" value="F:signaling receptor activity"/>
    <property type="evidence" value="ECO:0007669"/>
    <property type="project" value="InterPro"/>
</dbReference>
<dbReference type="GO" id="GO:0042734">
    <property type="term" value="C:presynaptic membrane"/>
    <property type="evidence" value="ECO:0007669"/>
    <property type="project" value="UniProtKB-SubCell"/>
</dbReference>
<evidence type="ECO:0000256" key="10">
    <source>
        <dbReference type="ARBA" id="ARBA00023180"/>
    </source>
</evidence>
<evidence type="ECO:0000256" key="16">
    <source>
        <dbReference type="ARBA" id="ARBA00034107"/>
    </source>
</evidence>
<keyword evidence="14 19" id="KW-0407">Ion channel</keyword>
<dbReference type="FunFam" id="1.10.287.70:FF:000010">
    <property type="entry name" value="Putative glutamate receptor ionotropic kainate 1"/>
    <property type="match status" value="1"/>
</dbReference>
<accession>A0A4W6BM87</accession>
<protein>
    <recommendedName>
        <fullName evidence="19">Glutamate receptor</fullName>
    </recommendedName>
</protein>
<reference evidence="22" key="3">
    <citation type="submission" date="2025-09" db="UniProtKB">
        <authorList>
            <consortium name="Ensembl"/>
        </authorList>
    </citation>
    <scope>IDENTIFICATION</scope>
</reference>
<dbReference type="InterPro" id="IPR028082">
    <property type="entry name" value="Peripla_BP_I"/>
</dbReference>
<keyword evidence="11 19" id="KW-0628">Postsynaptic cell membrane</keyword>
<evidence type="ECO:0000256" key="9">
    <source>
        <dbReference type="ARBA" id="ARBA00023170"/>
    </source>
</evidence>
<dbReference type="Proteomes" id="UP000314980">
    <property type="component" value="Unassembled WGS sequence"/>
</dbReference>
<dbReference type="PRINTS" id="PR00177">
    <property type="entry name" value="NMDARECEPTOR"/>
</dbReference>
<gene>
    <name evidence="22" type="primary">GRIK5</name>
    <name evidence="22" type="synonym">grik5</name>
</gene>
<comment type="similarity">
    <text evidence="19">Belongs to the glutamate-gated ion channel (TC 1.A.10.1) family.</text>
</comment>
<evidence type="ECO:0000256" key="7">
    <source>
        <dbReference type="ARBA" id="ARBA00023065"/>
    </source>
</evidence>
<dbReference type="InterPro" id="IPR019594">
    <property type="entry name" value="Glu/Gly-bd"/>
</dbReference>
<keyword evidence="9 19" id="KW-0675">Receptor</keyword>